<organism evidence="1">
    <name type="scientific">marine metagenome</name>
    <dbReference type="NCBI Taxonomy" id="408172"/>
    <lineage>
        <taxon>unclassified sequences</taxon>
        <taxon>metagenomes</taxon>
        <taxon>ecological metagenomes</taxon>
    </lineage>
</organism>
<accession>A0A381Z042</accession>
<dbReference type="EMBL" id="UINC01019492">
    <property type="protein sequence ID" value="SVA82559.1"/>
    <property type="molecule type" value="Genomic_DNA"/>
</dbReference>
<protein>
    <submittedName>
        <fullName evidence="1">Uncharacterized protein</fullName>
    </submittedName>
</protein>
<evidence type="ECO:0000313" key="1">
    <source>
        <dbReference type="EMBL" id="SVA82559.1"/>
    </source>
</evidence>
<sequence length="182" mass="21148">MDFLNGEGWHECDNVEHCYGCDLESSYIDIDLPGQEETINYDNAYAIRDKYEDAEENAFEDIGKDYWLEDEMIREEREVYTSEGNNYCYDPGHYFTAYSSEKGGFIDCEFELPVGHKFDERRLVFNTIDLDGNDFLNSISYIMPDDDPEDPTELDNMGGDTTGKGWECSMFEITRPVEDDDK</sequence>
<proteinExistence type="predicted"/>
<name>A0A381Z042_9ZZZZ</name>
<reference evidence="1" key="1">
    <citation type="submission" date="2018-05" db="EMBL/GenBank/DDBJ databases">
        <authorList>
            <person name="Lanie J.A."/>
            <person name="Ng W.-L."/>
            <person name="Kazmierczak K.M."/>
            <person name="Andrzejewski T.M."/>
            <person name="Davidsen T.M."/>
            <person name="Wayne K.J."/>
            <person name="Tettelin H."/>
            <person name="Glass J.I."/>
            <person name="Rusch D."/>
            <person name="Podicherti R."/>
            <person name="Tsui H.-C.T."/>
            <person name="Winkler M.E."/>
        </authorList>
    </citation>
    <scope>NUCLEOTIDE SEQUENCE</scope>
</reference>
<dbReference type="AlphaFoldDB" id="A0A381Z042"/>
<gene>
    <name evidence="1" type="ORF">METZ01_LOCUS135413</name>
</gene>